<reference evidence="2 3" key="1">
    <citation type="submission" date="2021-02" db="EMBL/GenBank/DDBJ databases">
        <title>Actinophytocola xerophila sp. nov., isolated from soil of cotton cropping field.</title>
        <authorList>
            <person name="Huang R."/>
            <person name="Chen X."/>
            <person name="Ge X."/>
            <person name="Liu W."/>
        </authorList>
    </citation>
    <scope>NUCLEOTIDE SEQUENCE [LARGE SCALE GENOMIC DNA]</scope>
    <source>
        <strain evidence="2 3">S1-96</strain>
    </source>
</reference>
<gene>
    <name evidence="2" type="ORF">JT362_31715</name>
</gene>
<dbReference type="Pfam" id="PF02575">
    <property type="entry name" value="YbaB_DNA_bd"/>
    <property type="match status" value="1"/>
</dbReference>
<organism evidence="2 3">
    <name type="scientific">Actinophytocola gossypii</name>
    <dbReference type="NCBI Taxonomy" id="2812003"/>
    <lineage>
        <taxon>Bacteria</taxon>
        <taxon>Bacillati</taxon>
        <taxon>Actinomycetota</taxon>
        <taxon>Actinomycetes</taxon>
        <taxon>Pseudonocardiales</taxon>
        <taxon>Pseudonocardiaceae</taxon>
    </lineage>
</organism>
<evidence type="ECO:0000256" key="1">
    <source>
        <dbReference type="SAM" id="MobiDB-lite"/>
    </source>
</evidence>
<dbReference type="InterPro" id="IPR036894">
    <property type="entry name" value="YbaB-like_sf"/>
</dbReference>
<keyword evidence="3" id="KW-1185">Reference proteome</keyword>
<feature type="compositionally biased region" description="Basic and acidic residues" evidence="1">
    <location>
        <begin position="125"/>
        <end position="146"/>
    </location>
</feature>
<dbReference type="SUPFAM" id="SSF82607">
    <property type="entry name" value="YbaB-like"/>
    <property type="match status" value="1"/>
</dbReference>
<dbReference type="InterPro" id="IPR004401">
    <property type="entry name" value="YbaB/EbfC"/>
</dbReference>
<comment type="caution">
    <text evidence="2">The sequence shown here is derived from an EMBL/GenBank/DDBJ whole genome shotgun (WGS) entry which is preliminary data.</text>
</comment>
<dbReference type="Proteomes" id="UP001156441">
    <property type="component" value="Unassembled WGS sequence"/>
</dbReference>
<evidence type="ECO:0000313" key="2">
    <source>
        <dbReference type="EMBL" id="MCT2587696.1"/>
    </source>
</evidence>
<dbReference type="RefSeq" id="WP_260195606.1">
    <property type="nucleotide sequence ID" value="NZ_JAFFZE010000027.1"/>
</dbReference>
<dbReference type="Gene3D" id="3.30.1310.10">
    <property type="entry name" value="Nucleoid-associated protein YbaB-like domain"/>
    <property type="match status" value="1"/>
</dbReference>
<proteinExistence type="predicted"/>
<sequence>MTEGIPNDLFRGDPQDIERGLDEWVAGLERNAERYQELANRVEAVRVSATSPSGVVTATVDANGALVDVVFTDRVSHTTADELRRQLMAAVGSARGQIVGEVRQAAGETLGPAAGDSAERIVGHYRERFPESTEPETPARRPRSGDDFEGGTIYD</sequence>
<protein>
    <submittedName>
        <fullName evidence="2">YbaB/EbfC family nucleoid-associated protein</fullName>
    </submittedName>
</protein>
<dbReference type="EMBL" id="JAFFZE010000027">
    <property type="protein sequence ID" value="MCT2587696.1"/>
    <property type="molecule type" value="Genomic_DNA"/>
</dbReference>
<accession>A0ABT2JJ00</accession>
<name>A0ABT2JJ00_9PSEU</name>
<feature type="region of interest" description="Disordered" evidence="1">
    <location>
        <begin position="125"/>
        <end position="155"/>
    </location>
</feature>
<evidence type="ECO:0000313" key="3">
    <source>
        <dbReference type="Proteomes" id="UP001156441"/>
    </source>
</evidence>